<name>A0A843UGV0_COLES</name>
<dbReference type="GO" id="GO:0005634">
    <property type="term" value="C:nucleus"/>
    <property type="evidence" value="ECO:0007669"/>
    <property type="project" value="UniProtKB-SubCell"/>
</dbReference>
<dbReference type="InterPro" id="IPR009057">
    <property type="entry name" value="Homeodomain-like_sf"/>
</dbReference>
<dbReference type="OrthoDB" id="6159439at2759"/>
<keyword evidence="11" id="KW-0175">Coiled coil</keyword>
<feature type="compositionally biased region" description="Low complexity" evidence="12">
    <location>
        <begin position="177"/>
        <end position="187"/>
    </location>
</feature>
<dbReference type="InterPro" id="IPR045224">
    <property type="entry name" value="HDZip_class_I_plant"/>
</dbReference>
<dbReference type="GO" id="GO:0043565">
    <property type="term" value="F:sequence-specific DNA binding"/>
    <property type="evidence" value="ECO:0007669"/>
    <property type="project" value="TreeGrafter"/>
</dbReference>
<evidence type="ECO:0000256" key="1">
    <source>
        <dbReference type="ARBA" id="ARBA00004123"/>
    </source>
</evidence>
<evidence type="ECO:0000256" key="8">
    <source>
        <dbReference type="PROSITE-ProRule" id="PRU00108"/>
    </source>
</evidence>
<accession>A0A843UGV0</accession>
<keyword evidence="5 10" id="KW-0804">Transcription</keyword>
<comment type="subcellular location">
    <subcellularLocation>
        <location evidence="1 8 9">Nucleus</location>
    </subcellularLocation>
</comment>
<dbReference type="PRINTS" id="PR00031">
    <property type="entry name" value="HTHREPRESSR"/>
</dbReference>
<dbReference type="CDD" id="cd00086">
    <property type="entry name" value="homeodomain"/>
    <property type="match status" value="1"/>
</dbReference>
<comment type="caution">
    <text evidence="14">The sequence shown here is derived from an EMBL/GenBank/DDBJ whole genome shotgun (WGS) entry which is preliminary data.</text>
</comment>
<dbReference type="PROSITE" id="PS00027">
    <property type="entry name" value="HOMEOBOX_1"/>
    <property type="match status" value="1"/>
</dbReference>
<dbReference type="GO" id="GO:0009725">
    <property type="term" value="P:response to hormone"/>
    <property type="evidence" value="ECO:0007669"/>
    <property type="project" value="UniProtKB-ARBA"/>
</dbReference>
<reference evidence="14" key="1">
    <citation type="submission" date="2017-07" db="EMBL/GenBank/DDBJ databases">
        <title>Taro Niue Genome Assembly and Annotation.</title>
        <authorList>
            <person name="Atibalentja N."/>
            <person name="Keating K."/>
            <person name="Fields C.J."/>
        </authorList>
    </citation>
    <scope>NUCLEOTIDE SEQUENCE</scope>
    <source>
        <strain evidence="14">Niue_2</strain>
        <tissue evidence="14">Leaf</tissue>
    </source>
</reference>
<protein>
    <recommendedName>
        <fullName evidence="10">Homeobox-leucine zipper protein</fullName>
    </recommendedName>
    <alternativeName>
        <fullName evidence="10">HD-ZIP protein</fullName>
    </alternativeName>
    <alternativeName>
        <fullName evidence="10">Homeodomain transcription factor</fullName>
    </alternativeName>
</protein>
<comment type="function">
    <text evidence="10">Transcription factor.</text>
</comment>
<dbReference type="GO" id="GO:0045893">
    <property type="term" value="P:positive regulation of DNA-templated transcription"/>
    <property type="evidence" value="ECO:0007669"/>
    <property type="project" value="TreeGrafter"/>
</dbReference>
<evidence type="ECO:0000256" key="9">
    <source>
        <dbReference type="RuleBase" id="RU000682"/>
    </source>
</evidence>
<feature type="DNA-binding region" description="Homeobox" evidence="8">
    <location>
        <begin position="59"/>
        <end position="118"/>
    </location>
</feature>
<keyword evidence="6 8" id="KW-0539">Nucleus</keyword>
<feature type="coiled-coil region" evidence="11">
    <location>
        <begin position="137"/>
        <end position="164"/>
    </location>
</feature>
<dbReference type="Pfam" id="PF00046">
    <property type="entry name" value="Homeodomain"/>
    <property type="match status" value="1"/>
</dbReference>
<keyword evidence="3 8" id="KW-0238">DNA-binding</keyword>
<evidence type="ECO:0000256" key="7">
    <source>
        <dbReference type="ARBA" id="ARBA00025748"/>
    </source>
</evidence>
<feature type="region of interest" description="Disordered" evidence="12">
    <location>
        <begin position="23"/>
        <end position="66"/>
    </location>
</feature>
<dbReference type="InterPro" id="IPR017970">
    <property type="entry name" value="Homeobox_CS"/>
</dbReference>
<sequence>MSRTQAVTEEAMLLSSLLNSSGLYTQAPQGDHDQMGGGSTSRVGRRRRRLKAKEGGEEEGMKKRRLSGEQVRMLEMSFGAERKLESGRKAHLASELGLDPKQVAVWFQNRRARWKSKQLEEEYGRLKAMHDDVLLQKCRLEAEVLKLKEQLSEAEKEIRKLSVSGGSDAISGCCERSSSSPSSSTFSMEAHQPAALLGGLGVGGSGEQELHYMQDYNSYINMMDWVNGHLFI</sequence>
<feature type="region of interest" description="Disordered" evidence="12">
    <location>
        <begin position="166"/>
        <end position="187"/>
    </location>
</feature>
<evidence type="ECO:0000256" key="3">
    <source>
        <dbReference type="ARBA" id="ARBA00023125"/>
    </source>
</evidence>
<keyword evidence="15" id="KW-1185">Reference proteome</keyword>
<proteinExistence type="inferred from homology"/>
<feature type="compositionally biased region" description="Basic and acidic residues" evidence="12">
    <location>
        <begin position="52"/>
        <end position="61"/>
    </location>
</feature>
<evidence type="ECO:0000259" key="13">
    <source>
        <dbReference type="PROSITE" id="PS50071"/>
    </source>
</evidence>
<gene>
    <name evidence="14" type="ORF">Taro_015238</name>
</gene>
<dbReference type="AlphaFoldDB" id="A0A843UGV0"/>
<dbReference type="InterPro" id="IPR001356">
    <property type="entry name" value="HD"/>
</dbReference>
<evidence type="ECO:0000313" key="14">
    <source>
        <dbReference type="EMBL" id="MQL82768.1"/>
    </source>
</evidence>
<evidence type="ECO:0000256" key="10">
    <source>
        <dbReference type="RuleBase" id="RU369038"/>
    </source>
</evidence>
<dbReference type="GO" id="GO:0000981">
    <property type="term" value="F:DNA-binding transcription factor activity, RNA polymerase II-specific"/>
    <property type="evidence" value="ECO:0007669"/>
    <property type="project" value="UniProtKB-UniRule"/>
</dbReference>
<comment type="similarity">
    <text evidence="7 10">Belongs to the HD-ZIP homeobox family. Class I subfamily.</text>
</comment>
<keyword evidence="2 10" id="KW-0805">Transcription regulation</keyword>
<evidence type="ECO:0000256" key="5">
    <source>
        <dbReference type="ARBA" id="ARBA00023163"/>
    </source>
</evidence>
<evidence type="ECO:0000256" key="2">
    <source>
        <dbReference type="ARBA" id="ARBA00023015"/>
    </source>
</evidence>
<evidence type="ECO:0000256" key="6">
    <source>
        <dbReference type="ARBA" id="ARBA00023242"/>
    </source>
</evidence>
<evidence type="ECO:0000256" key="12">
    <source>
        <dbReference type="SAM" id="MobiDB-lite"/>
    </source>
</evidence>
<dbReference type="Proteomes" id="UP000652761">
    <property type="component" value="Unassembled WGS sequence"/>
</dbReference>
<keyword evidence="4 8" id="KW-0371">Homeobox</keyword>
<dbReference type="PROSITE" id="PS50071">
    <property type="entry name" value="HOMEOBOX_2"/>
    <property type="match status" value="1"/>
</dbReference>
<dbReference type="PANTHER" id="PTHR24326">
    <property type="entry name" value="HOMEOBOX-LEUCINE ZIPPER PROTEIN"/>
    <property type="match status" value="1"/>
</dbReference>
<evidence type="ECO:0000256" key="11">
    <source>
        <dbReference type="SAM" id="Coils"/>
    </source>
</evidence>
<dbReference type="FunFam" id="1.10.10.60:FF:000241">
    <property type="entry name" value="homeobox-leucine zipper protein ATHB-40"/>
    <property type="match status" value="1"/>
</dbReference>
<dbReference type="SUPFAM" id="SSF46689">
    <property type="entry name" value="Homeodomain-like"/>
    <property type="match status" value="1"/>
</dbReference>
<dbReference type="Gene3D" id="1.10.10.60">
    <property type="entry name" value="Homeodomain-like"/>
    <property type="match status" value="1"/>
</dbReference>
<dbReference type="EMBL" id="NMUH01000652">
    <property type="protein sequence ID" value="MQL82768.1"/>
    <property type="molecule type" value="Genomic_DNA"/>
</dbReference>
<organism evidence="14 15">
    <name type="scientific">Colocasia esculenta</name>
    <name type="common">Wild taro</name>
    <name type="synonym">Arum esculentum</name>
    <dbReference type="NCBI Taxonomy" id="4460"/>
    <lineage>
        <taxon>Eukaryota</taxon>
        <taxon>Viridiplantae</taxon>
        <taxon>Streptophyta</taxon>
        <taxon>Embryophyta</taxon>
        <taxon>Tracheophyta</taxon>
        <taxon>Spermatophyta</taxon>
        <taxon>Magnoliopsida</taxon>
        <taxon>Liliopsida</taxon>
        <taxon>Araceae</taxon>
        <taxon>Aroideae</taxon>
        <taxon>Colocasieae</taxon>
        <taxon>Colocasia</taxon>
    </lineage>
</organism>
<dbReference type="PANTHER" id="PTHR24326:SF527">
    <property type="entry name" value="HOMEOBOX-LEUCINE ZIPPER PROTEIN ATHB-40"/>
    <property type="match status" value="1"/>
</dbReference>
<dbReference type="InterPro" id="IPR000047">
    <property type="entry name" value="HTH_motif"/>
</dbReference>
<evidence type="ECO:0000256" key="4">
    <source>
        <dbReference type="ARBA" id="ARBA00023155"/>
    </source>
</evidence>
<feature type="domain" description="Homeobox" evidence="13">
    <location>
        <begin position="57"/>
        <end position="117"/>
    </location>
</feature>
<dbReference type="SMART" id="SM00389">
    <property type="entry name" value="HOX"/>
    <property type="match status" value="1"/>
</dbReference>
<evidence type="ECO:0000313" key="15">
    <source>
        <dbReference type="Proteomes" id="UP000652761"/>
    </source>
</evidence>